<reference evidence="1 2" key="1">
    <citation type="journal article" date="2023" name="Arcadia Sci">
        <title>De novo assembly of a long-read Amblyomma americanum tick genome.</title>
        <authorList>
            <person name="Chou S."/>
            <person name="Poskanzer K.E."/>
            <person name="Rollins M."/>
            <person name="Thuy-Boun P.S."/>
        </authorList>
    </citation>
    <scope>NUCLEOTIDE SEQUENCE [LARGE SCALE GENOMIC DNA]</scope>
    <source>
        <strain evidence="1">F_SG_1</strain>
        <tissue evidence="1">Salivary glands</tissue>
    </source>
</reference>
<dbReference type="AlphaFoldDB" id="A0AAQ4F8T3"/>
<dbReference type="Proteomes" id="UP001321473">
    <property type="component" value="Unassembled WGS sequence"/>
</dbReference>
<gene>
    <name evidence="1" type="ORF">V5799_010020</name>
</gene>
<sequence>MAVDKCRALRQHLRLFKPEELQLLDEENVEWLPRLRSIHPSYIVQHIISAVRAFETEAERLQRTAWIRCWLMPFDNQLTWALYSAAKIPALHECTEALTRMASLLKRITEDASEAPQACIVRGSAVYACLMAEVELNQPVERYAVYVCMWTTQPLLAVNCACRIAQRIQYILQIAIRSDIQRIGEVRGSPEVAWKTALSTLSKFPAEPKGQRYTTADQQPRENLAVGSHVEQLSSVLGTT</sequence>
<name>A0AAQ4F8T3_AMBAM</name>
<comment type="caution">
    <text evidence="1">The sequence shown here is derived from an EMBL/GenBank/DDBJ whole genome shotgun (WGS) entry which is preliminary data.</text>
</comment>
<evidence type="ECO:0000313" key="2">
    <source>
        <dbReference type="Proteomes" id="UP001321473"/>
    </source>
</evidence>
<keyword evidence="2" id="KW-1185">Reference proteome</keyword>
<dbReference type="EMBL" id="JARKHS020005367">
    <property type="protein sequence ID" value="KAK8783614.1"/>
    <property type="molecule type" value="Genomic_DNA"/>
</dbReference>
<protein>
    <submittedName>
        <fullName evidence="1">Uncharacterized protein</fullName>
    </submittedName>
</protein>
<organism evidence="1 2">
    <name type="scientific">Amblyomma americanum</name>
    <name type="common">Lone star tick</name>
    <dbReference type="NCBI Taxonomy" id="6943"/>
    <lineage>
        <taxon>Eukaryota</taxon>
        <taxon>Metazoa</taxon>
        <taxon>Ecdysozoa</taxon>
        <taxon>Arthropoda</taxon>
        <taxon>Chelicerata</taxon>
        <taxon>Arachnida</taxon>
        <taxon>Acari</taxon>
        <taxon>Parasitiformes</taxon>
        <taxon>Ixodida</taxon>
        <taxon>Ixodoidea</taxon>
        <taxon>Ixodidae</taxon>
        <taxon>Amblyomminae</taxon>
        <taxon>Amblyomma</taxon>
    </lineage>
</organism>
<accession>A0AAQ4F8T3</accession>
<feature type="non-terminal residue" evidence="1">
    <location>
        <position position="240"/>
    </location>
</feature>
<proteinExistence type="predicted"/>
<evidence type="ECO:0000313" key="1">
    <source>
        <dbReference type="EMBL" id="KAK8783614.1"/>
    </source>
</evidence>